<keyword evidence="3" id="KW-1185">Reference proteome</keyword>
<keyword evidence="1" id="KW-1133">Transmembrane helix</keyword>
<evidence type="ECO:0000313" key="3">
    <source>
        <dbReference type="Proteomes" id="UP000664357"/>
    </source>
</evidence>
<dbReference type="Proteomes" id="UP000664357">
    <property type="component" value="Unassembled WGS sequence"/>
</dbReference>
<accession>A0ABV0EV90</accession>
<protein>
    <submittedName>
        <fullName evidence="2">Uncharacterized protein</fullName>
    </submittedName>
</protein>
<evidence type="ECO:0000313" key="2">
    <source>
        <dbReference type="EMBL" id="MEO1771687.1"/>
    </source>
</evidence>
<proteinExistence type="predicted"/>
<organism evidence="2 3">
    <name type="scientific">Candidatus Enterococcus ferrettii</name>
    <dbReference type="NCBI Taxonomy" id="2815324"/>
    <lineage>
        <taxon>Bacteria</taxon>
        <taxon>Bacillati</taxon>
        <taxon>Bacillota</taxon>
        <taxon>Bacilli</taxon>
        <taxon>Lactobacillales</taxon>
        <taxon>Enterococcaceae</taxon>
        <taxon>Enterococcus</taxon>
    </lineage>
</organism>
<feature type="transmembrane region" description="Helical" evidence="1">
    <location>
        <begin position="58"/>
        <end position="81"/>
    </location>
</feature>
<keyword evidence="1" id="KW-0472">Membrane</keyword>
<dbReference type="RefSeq" id="WP_207703875.1">
    <property type="nucleotide sequence ID" value="NZ_JAFREL020000003.1"/>
</dbReference>
<comment type="caution">
    <text evidence="2">The sequence shown here is derived from an EMBL/GenBank/DDBJ whole genome shotgun (WGS) entry which is preliminary data.</text>
</comment>
<evidence type="ECO:0000256" key="1">
    <source>
        <dbReference type="SAM" id="Phobius"/>
    </source>
</evidence>
<gene>
    <name evidence="2" type="ORF">JZO67_003668</name>
</gene>
<dbReference type="EMBL" id="JAFREL020000003">
    <property type="protein sequence ID" value="MEO1771687.1"/>
    <property type="molecule type" value="Genomic_DNA"/>
</dbReference>
<keyword evidence="1" id="KW-0812">Transmembrane</keyword>
<sequence>METIVLFLLTWSVYSINAYFYKKEAYKKIILANSLISLTIVLVNTLGNFENASRMGIFNLAVTVLVSSLLATSFLCIPITFKLKKHTL</sequence>
<feature type="transmembrane region" description="Helical" evidence="1">
    <location>
        <begin position="25"/>
        <end position="46"/>
    </location>
</feature>
<name>A0ABV0EV90_9ENTE</name>
<reference evidence="2 3" key="1">
    <citation type="submission" date="2024-02" db="EMBL/GenBank/DDBJ databases">
        <title>The Genome Sequence of Enterococcus sp. DIV0159.</title>
        <authorList>
            <person name="Earl A."/>
            <person name="Manson A."/>
            <person name="Gilmore M."/>
            <person name="Sanders J."/>
            <person name="Shea T."/>
            <person name="Howe W."/>
            <person name="Livny J."/>
            <person name="Cuomo C."/>
            <person name="Neafsey D."/>
            <person name="Birren B."/>
        </authorList>
    </citation>
    <scope>NUCLEOTIDE SEQUENCE [LARGE SCALE GENOMIC DNA]</scope>
    <source>
        <strain evidence="2 3">665A</strain>
    </source>
</reference>